<evidence type="ECO:0000313" key="2">
    <source>
        <dbReference type="EMBL" id="ETO13197.1"/>
    </source>
</evidence>
<gene>
    <name evidence="2" type="ORF">RFI_24179</name>
</gene>
<dbReference type="EMBL" id="ASPP01020756">
    <property type="protein sequence ID" value="ETO13197.1"/>
    <property type="molecule type" value="Genomic_DNA"/>
</dbReference>
<proteinExistence type="predicted"/>
<dbReference type="Proteomes" id="UP000023152">
    <property type="component" value="Unassembled WGS sequence"/>
</dbReference>
<keyword evidence="3" id="KW-1185">Reference proteome</keyword>
<protein>
    <submittedName>
        <fullName evidence="2">Uncharacterized protein</fullName>
    </submittedName>
</protein>
<reference evidence="2 3" key="1">
    <citation type="journal article" date="2013" name="Curr. Biol.">
        <title>The Genome of the Foraminiferan Reticulomyxa filosa.</title>
        <authorList>
            <person name="Glockner G."/>
            <person name="Hulsmann N."/>
            <person name="Schleicher M."/>
            <person name="Noegel A.A."/>
            <person name="Eichinger L."/>
            <person name="Gallinger C."/>
            <person name="Pawlowski J."/>
            <person name="Sierra R."/>
            <person name="Euteneuer U."/>
            <person name="Pillet L."/>
            <person name="Moustafa A."/>
            <person name="Platzer M."/>
            <person name="Groth M."/>
            <person name="Szafranski K."/>
            <person name="Schliwa M."/>
        </authorList>
    </citation>
    <scope>NUCLEOTIDE SEQUENCE [LARGE SCALE GENOMIC DNA]</scope>
</reference>
<evidence type="ECO:0000313" key="3">
    <source>
        <dbReference type="Proteomes" id="UP000023152"/>
    </source>
</evidence>
<sequence length="128" mass="14414">MRLSERKHTGIEAADKKINEEINKKAAGTVQPRATTVSEKSETINEFTDAREAEKEALRLQTKQLQIAGNELNIINAVIHCIDKVENQNTGIVFCNTSLDIFANSDNCVLAKKYFEQVQCLYDHVFVT</sequence>
<dbReference type="AlphaFoldDB" id="X6MIC5"/>
<accession>X6MIC5</accession>
<comment type="caution">
    <text evidence="2">The sequence shown here is derived from an EMBL/GenBank/DDBJ whole genome shotgun (WGS) entry which is preliminary data.</text>
</comment>
<organism evidence="2 3">
    <name type="scientific">Reticulomyxa filosa</name>
    <dbReference type="NCBI Taxonomy" id="46433"/>
    <lineage>
        <taxon>Eukaryota</taxon>
        <taxon>Sar</taxon>
        <taxon>Rhizaria</taxon>
        <taxon>Retaria</taxon>
        <taxon>Foraminifera</taxon>
        <taxon>Monothalamids</taxon>
        <taxon>Reticulomyxidae</taxon>
        <taxon>Reticulomyxa</taxon>
    </lineage>
</organism>
<feature type="region of interest" description="Disordered" evidence="1">
    <location>
        <begin position="24"/>
        <end position="43"/>
    </location>
</feature>
<name>X6MIC5_RETFI</name>
<evidence type="ECO:0000256" key="1">
    <source>
        <dbReference type="SAM" id="MobiDB-lite"/>
    </source>
</evidence>